<organism evidence="3 4">
    <name type="scientific">Candidatus Onthenecus intestinigallinarum</name>
    <dbReference type="NCBI Taxonomy" id="2840875"/>
    <lineage>
        <taxon>Bacteria</taxon>
        <taxon>Bacillati</taxon>
        <taxon>Bacillota</taxon>
        <taxon>Clostridia</taxon>
        <taxon>Eubacteriales</taxon>
        <taxon>Candidatus Onthenecus</taxon>
    </lineage>
</organism>
<dbReference type="PANTHER" id="PTHR30388">
    <property type="entry name" value="ALDEHYDE OXIDOREDUCTASE MOLYBDENUM COFACTOR ASSEMBLY PROTEIN"/>
    <property type="match status" value="1"/>
</dbReference>
<dbReference type="PANTHER" id="PTHR30388:SF6">
    <property type="entry name" value="XANTHINE DEHYDROGENASE SUBUNIT A-RELATED"/>
    <property type="match status" value="1"/>
</dbReference>
<evidence type="ECO:0000259" key="1">
    <source>
        <dbReference type="Pfam" id="PF02625"/>
    </source>
</evidence>
<reference evidence="3" key="1">
    <citation type="submission" date="2020-10" db="EMBL/GenBank/DDBJ databases">
        <authorList>
            <person name="Gilroy R."/>
        </authorList>
    </citation>
    <scope>NUCLEOTIDE SEQUENCE</scope>
    <source>
        <strain evidence="3">ChiSxjej2B14-6234</strain>
    </source>
</reference>
<dbReference type="InterPro" id="IPR003777">
    <property type="entry name" value="XdhC_CoxI"/>
</dbReference>
<feature type="domain" description="XdhC- CoxI" evidence="1">
    <location>
        <begin position="14"/>
        <end position="73"/>
    </location>
</feature>
<dbReference type="Pfam" id="PF13478">
    <property type="entry name" value="XdhC_C"/>
    <property type="match status" value="1"/>
</dbReference>
<dbReference type="Pfam" id="PF02625">
    <property type="entry name" value="XdhC_CoxI"/>
    <property type="match status" value="1"/>
</dbReference>
<gene>
    <name evidence="3" type="ORF">IAB73_10690</name>
</gene>
<comment type="caution">
    <text evidence="3">The sequence shown here is derived from an EMBL/GenBank/DDBJ whole genome shotgun (WGS) entry which is preliminary data.</text>
</comment>
<reference evidence="3" key="2">
    <citation type="journal article" date="2021" name="PeerJ">
        <title>Extensive microbial diversity within the chicken gut microbiome revealed by metagenomics and culture.</title>
        <authorList>
            <person name="Gilroy R."/>
            <person name="Ravi A."/>
            <person name="Getino M."/>
            <person name="Pursley I."/>
            <person name="Horton D.L."/>
            <person name="Alikhan N.F."/>
            <person name="Baker D."/>
            <person name="Gharbi K."/>
            <person name="Hall N."/>
            <person name="Watson M."/>
            <person name="Adriaenssens E.M."/>
            <person name="Foster-Nyarko E."/>
            <person name="Jarju S."/>
            <person name="Secka A."/>
            <person name="Antonio M."/>
            <person name="Oren A."/>
            <person name="Chaudhuri R.R."/>
            <person name="La Ragione R."/>
            <person name="Hildebrand F."/>
            <person name="Pallen M.J."/>
        </authorList>
    </citation>
    <scope>NUCLEOTIDE SEQUENCE</scope>
    <source>
        <strain evidence="3">ChiSxjej2B14-6234</strain>
    </source>
</reference>
<evidence type="ECO:0000313" key="4">
    <source>
        <dbReference type="Proteomes" id="UP000886887"/>
    </source>
</evidence>
<dbReference type="InterPro" id="IPR027051">
    <property type="entry name" value="XdhC_Rossmann_dom"/>
</dbReference>
<name>A0A9D0ZBH5_9FIRM</name>
<dbReference type="InterPro" id="IPR052698">
    <property type="entry name" value="MoCofactor_Util/Proc"/>
</dbReference>
<proteinExistence type="predicted"/>
<feature type="domain" description="XdhC Rossmann" evidence="2">
    <location>
        <begin position="176"/>
        <end position="317"/>
    </location>
</feature>
<dbReference type="Proteomes" id="UP000886887">
    <property type="component" value="Unassembled WGS sequence"/>
</dbReference>
<evidence type="ECO:0000259" key="2">
    <source>
        <dbReference type="Pfam" id="PF13478"/>
    </source>
</evidence>
<dbReference type="AlphaFoldDB" id="A0A9D0ZBH5"/>
<evidence type="ECO:0000313" key="3">
    <source>
        <dbReference type="EMBL" id="HIQ72659.1"/>
    </source>
</evidence>
<dbReference type="SUPFAM" id="SSF51735">
    <property type="entry name" value="NAD(P)-binding Rossmann-fold domains"/>
    <property type="match status" value="1"/>
</dbReference>
<protein>
    <submittedName>
        <fullName evidence="3">XdhC family protein</fullName>
    </submittedName>
</protein>
<sequence length="336" mass="35218">MKEIFAQLLERLLAGGDAVLVTLTPDTGRGPRGAGAQMLVGSAGRIAGTVGGGETERAMTDLAVQMLKERRGGMHAHASGEESGTACGGASAYFQYVQSGDPRWTALATRLVAHLEQGGHGWLVLRLDGGAPALLGEDRAPLSGEAPADCAPLCSDVCVMRGGCLAVPLRPGERAVIFGAGHCARALAPLLASVGFRVTVFDDREALADAALFPQAERVICGSLECIADRLTLTRDDYVVSMTSTHASDLCVMRQVLAAERAYVGMLGGQGKRAFVAGKLREAGIPQARIDGMRTPVGLDIRAVTPEEIAVSIAAEMVLVRAQNRERAGREKPCTF</sequence>
<dbReference type="InterPro" id="IPR036291">
    <property type="entry name" value="NAD(P)-bd_dom_sf"/>
</dbReference>
<accession>A0A9D0ZBH5</accession>
<dbReference type="Gene3D" id="3.40.50.720">
    <property type="entry name" value="NAD(P)-binding Rossmann-like Domain"/>
    <property type="match status" value="1"/>
</dbReference>
<dbReference type="EMBL" id="DVFJ01000037">
    <property type="protein sequence ID" value="HIQ72659.1"/>
    <property type="molecule type" value="Genomic_DNA"/>
</dbReference>